<feature type="domain" description="Ig-like" evidence="2">
    <location>
        <begin position="196"/>
        <end position="252"/>
    </location>
</feature>
<keyword evidence="4" id="KW-1185">Reference proteome</keyword>
<feature type="region of interest" description="Disordered" evidence="1">
    <location>
        <begin position="75"/>
        <end position="103"/>
    </location>
</feature>
<dbReference type="GeneID" id="79302495"/>
<dbReference type="Proteomes" id="UP001596407">
    <property type="component" value="Unassembled WGS sequence"/>
</dbReference>
<dbReference type="Pfam" id="PF13750">
    <property type="entry name" value="Big_3_3"/>
    <property type="match status" value="1"/>
</dbReference>
<dbReference type="InterPro" id="IPR022038">
    <property type="entry name" value="Ig-like_bact"/>
</dbReference>
<gene>
    <name evidence="3" type="ORF">ACFQJ6_12600</name>
</gene>
<dbReference type="RefSeq" id="WP_276281302.1">
    <property type="nucleotide sequence ID" value="NZ_CP119809.1"/>
</dbReference>
<evidence type="ECO:0000259" key="2">
    <source>
        <dbReference type="Pfam" id="PF13750"/>
    </source>
</evidence>
<comment type="caution">
    <text evidence="3">The sequence shown here is derived from an EMBL/GenBank/DDBJ whole genome shotgun (WGS) entry which is preliminary data.</text>
</comment>
<feature type="region of interest" description="Disordered" evidence="1">
    <location>
        <begin position="338"/>
        <end position="361"/>
    </location>
</feature>
<protein>
    <submittedName>
        <fullName evidence="3">Beta strand repeat-containing protein</fullName>
    </submittedName>
</protein>
<sequence>MGRSRLRESLSVLLSVVLVVSVVASGTVVLTDTAQSRAENVGISASEIKAGNSFTVSYVDDSADDGSTMHVVLDTDGDGTYDAGDPKTTAPSDDDSLATSTTFSDTDGLDGTYSVYVYEGPDSLSTGTDLTTAGSATITIDGSPPWISEFNLTNPAGQQLKLTMVADERLQTHEADLSGPESATLTTFAETNGTGTYTYTATYNVSTDGDYTASLRTATDDFDNEVTTNQTLSDAVTVDTTPPTVESVETAVGAQRVRVVFSEGVTDATGGALTAADFTYDDANAAGAATISGVSHTAGTDAATLVLDAAVGPTDLGNDTIGPRTDAIFDAYDNPAGNATTELADTESPAAPLSASSRPVNASNHESYDLAVTLADDHEAGTLDVAVSDGSATVRASATVANRTDGDADPHTVSFTGLNLSTLADGQLSVEANLTDYGGNAAGATVATPTKDTTVPTVADASISNAPIGTYDVGTQQTVTVEFDETMATTDQPNVTISGLNRSYDVTGGGFADATTWTGTVSIADDDEDTQAAIRVADATDAEGNSLAPDASNTFRVNTTGPAKPEATRASDIDASNASDYAATVELVSGTDADEVRVRVGDGTNVVVANASVGATQTNVTVSGIDASSLADGSVTVESMTLDDGYPNIEGFVEETTVEKDTVAPSVSGVAIEGGGVNDSTAGTVQQVTVSFSEQLNTSRAPTVTVSGLNRSYAVTGGSYPDATTWTGTLTVADDEETTNATLTVADAADGVGNPIGANAHEFRVDTDTPSVSNLTVTNPADRQVAVSFESDQQLSAVGVTLDTPTGTVTLDRSDFAETGTGPYSYEATHGGSADGTYEAALDRAADDMGNDGAAGGTDATTVDVTGPTFAAASPAGTTVADNRTNVGVDISDATNAVNASSIELTVTDAEGTKLDAAGTGAAGVTFSGGRLAFDPAAAGVSFADGDVTVTAAANDSVGNRANATFSFRVDTTAPTFGDGSPNATVEDSRPAVNVSIDDATGVASSSLAVTVTDSAGTKLDAAGTAAPGVTFSGGRLAFDPAAAGVSLADGDVTVTVAANDTLDNRRTTTFSFRVDTPPDISGFDAAASGGNVTVSFDSTDQLTNVSVGVSGPNGTDTLATPAFGRSANGAGGYEYAASFDPGPDGEYDFRLDAATDPQGDGATGQTATAVVDRADPEPTGAWIRDADASSTTLTVEFSEPVDTSSLAAGDVSVQNATVTSVSGTASETTSVNVTVSGHVPTDDAPALSFDAGSYAEAVGDGSGGTGSPTNVHTLRMSLSAGENFVSVPAVEGNVSLAALDLTGVETVWTYDDNRWQSYDPDAPANDFSSLVGGKGYVFVANRETAIDVTVQNVADGPTRSERLEDGWNLVGHWEEGDRPAGDALGTVQASDVTVFAQRTDSTLDYRLVDLQTGTFESGEAYWVLVSENATYNTTSY</sequence>
<feature type="compositionally biased region" description="Low complexity" evidence="1">
    <location>
        <begin position="348"/>
        <end position="359"/>
    </location>
</feature>
<evidence type="ECO:0000313" key="3">
    <source>
        <dbReference type="EMBL" id="MFC7080823.1"/>
    </source>
</evidence>
<evidence type="ECO:0000256" key="1">
    <source>
        <dbReference type="SAM" id="MobiDB-lite"/>
    </source>
</evidence>
<accession>A0ABD5WKW5</accession>
<reference evidence="3 4" key="1">
    <citation type="journal article" date="2019" name="Int. J. Syst. Evol. Microbiol.">
        <title>The Global Catalogue of Microorganisms (GCM) 10K type strain sequencing project: providing services to taxonomists for standard genome sequencing and annotation.</title>
        <authorList>
            <consortium name="The Broad Institute Genomics Platform"/>
            <consortium name="The Broad Institute Genome Sequencing Center for Infectious Disease"/>
            <person name="Wu L."/>
            <person name="Ma J."/>
        </authorList>
    </citation>
    <scope>NUCLEOTIDE SEQUENCE [LARGE SCALE GENOMIC DNA]</scope>
    <source>
        <strain evidence="3 4">DT72</strain>
    </source>
</reference>
<organism evidence="3 4">
    <name type="scientific">Halorussus caseinilyticus</name>
    <dbReference type="NCBI Taxonomy" id="3034025"/>
    <lineage>
        <taxon>Archaea</taxon>
        <taxon>Methanobacteriati</taxon>
        <taxon>Methanobacteriota</taxon>
        <taxon>Stenosarchaea group</taxon>
        <taxon>Halobacteria</taxon>
        <taxon>Halobacteriales</taxon>
        <taxon>Haladaptataceae</taxon>
        <taxon>Halorussus</taxon>
    </lineage>
</organism>
<proteinExistence type="predicted"/>
<evidence type="ECO:0000313" key="4">
    <source>
        <dbReference type="Proteomes" id="UP001596407"/>
    </source>
</evidence>
<name>A0ABD5WKW5_9EURY</name>
<dbReference type="EMBL" id="JBHSZH010000005">
    <property type="protein sequence ID" value="MFC7080823.1"/>
    <property type="molecule type" value="Genomic_DNA"/>
</dbReference>